<gene>
    <name evidence="1" type="ORF">DS843_13625</name>
</gene>
<evidence type="ECO:0000313" key="1">
    <source>
        <dbReference type="EMBL" id="KAA0680348.1"/>
    </source>
</evidence>
<reference evidence="1 2" key="1">
    <citation type="submission" date="2018-07" db="EMBL/GenBank/DDBJ databases">
        <title>Genome sequence of Azospirillum sp. ATCC 49961.</title>
        <authorList>
            <person name="Sant'Anna F.H."/>
            <person name="Baldani J.I."/>
            <person name="Zilli J.E."/>
            <person name="Reis V.M."/>
            <person name="Hartmann A."/>
            <person name="Cruz L."/>
            <person name="de Souza E.M."/>
            <person name="de Oliveira Pedrosa F."/>
            <person name="Passaglia L.M.P."/>
        </authorList>
    </citation>
    <scope>NUCLEOTIDE SEQUENCE [LARGE SCALE GENOMIC DNA]</scope>
    <source>
        <strain evidence="1 2">ATCC 49961</strain>
    </source>
</reference>
<organism evidence="1 2">
    <name type="scientific">Roseomonas genomospecies 6</name>
    <dbReference type="NCBI Taxonomy" id="214106"/>
    <lineage>
        <taxon>Bacteria</taxon>
        <taxon>Pseudomonadati</taxon>
        <taxon>Pseudomonadota</taxon>
        <taxon>Alphaproteobacteria</taxon>
        <taxon>Acetobacterales</taxon>
        <taxon>Roseomonadaceae</taxon>
        <taxon>Roseomonas</taxon>
    </lineage>
</organism>
<keyword evidence="2" id="KW-1185">Reference proteome</keyword>
<accession>A0A9W7NJA7</accession>
<proteinExistence type="predicted"/>
<sequence length="195" mass="21667">MTEIVNRSRSVALPWSGVASSVSHFLASLRRAAPTTFKSLAEIVRKRDSRLERGDGKEPWVVAGGACLLADVALMLPRLGEQFREVEALLAGNTDQVETLEHLSRLKGEIRNGMLDAAHLLAAAQQFIEPSNLRVVAKWANLSARRGSRHKVADTPEGLSYEIECGRDEYWDNPIPRWPADVTIPDRDTILRIFA</sequence>
<dbReference type="Proteomes" id="UP000480854">
    <property type="component" value="Unassembled WGS sequence"/>
</dbReference>
<comment type="caution">
    <text evidence="1">The sequence shown here is derived from an EMBL/GenBank/DDBJ whole genome shotgun (WGS) entry which is preliminary data.</text>
</comment>
<dbReference type="EMBL" id="QOKW01000009">
    <property type="protein sequence ID" value="KAA0680348.1"/>
    <property type="molecule type" value="Genomic_DNA"/>
</dbReference>
<name>A0A9W7NJA7_9PROT</name>
<dbReference type="AlphaFoldDB" id="A0A9W7NJA7"/>
<evidence type="ECO:0000313" key="2">
    <source>
        <dbReference type="Proteomes" id="UP000480854"/>
    </source>
</evidence>
<protein>
    <submittedName>
        <fullName evidence="1">Uncharacterized protein</fullName>
    </submittedName>
</protein>